<feature type="domain" description="DSBA-like thioredoxin" evidence="1">
    <location>
        <begin position="21"/>
        <end position="233"/>
    </location>
</feature>
<dbReference type="Pfam" id="PF01323">
    <property type="entry name" value="DSBA"/>
    <property type="match status" value="1"/>
</dbReference>
<dbReference type="GO" id="GO:0016491">
    <property type="term" value="F:oxidoreductase activity"/>
    <property type="evidence" value="ECO:0007669"/>
    <property type="project" value="InterPro"/>
</dbReference>
<evidence type="ECO:0000313" key="3">
    <source>
        <dbReference type="Proteomes" id="UP000268093"/>
    </source>
</evidence>
<name>A0A433CYQ7_9FUNG</name>
<dbReference type="PANTHER" id="PTHR13887">
    <property type="entry name" value="GLUTATHIONE S-TRANSFERASE KAPPA"/>
    <property type="match status" value="1"/>
</dbReference>
<dbReference type="InterPro" id="IPR036249">
    <property type="entry name" value="Thioredoxin-like_sf"/>
</dbReference>
<gene>
    <name evidence="2" type="ORF">BC936DRAFT_136821</name>
</gene>
<dbReference type="Gene3D" id="3.40.30.10">
    <property type="entry name" value="Glutaredoxin"/>
    <property type="match status" value="1"/>
</dbReference>
<dbReference type="CDD" id="cd03024">
    <property type="entry name" value="DsbA_FrnE"/>
    <property type="match status" value="1"/>
</dbReference>
<dbReference type="PANTHER" id="PTHR13887:SF41">
    <property type="entry name" value="THIOREDOXIN SUPERFAMILY PROTEIN"/>
    <property type="match status" value="1"/>
</dbReference>
<sequence length="239" mass="27224">MLLTKHLFRTMTTAIPSKVVTIDIVSDTICPWCFVGKRRLETAIAQAIKAHPGTKFETVWHPYELDPTLPKESVDKHANYVKKFGEERMKQMLPYMENIGRLLIASSPQSTGKAENISFNFGGRVGNTTDSHRLVWWATKQGKQDEMVEELFRHYFEQERDVADVETLAEIARKVGLDRNATLAFLQSDEGRAEVKAEIYRNMGKSISGVPHFMIDKRYTLSGAQPPETFVELFDEILA</sequence>
<organism evidence="2 3">
    <name type="scientific">Jimgerdemannia flammicorona</name>
    <dbReference type="NCBI Taxonomy" id="994334"/>
    <lineage>
        <taxon>Eukaryota</taxon>
        <taxon>Fungi</taxon>
        <taxon>Fungi incertae sedis</taxon>
        <taxon>Mucoromycota</taxon>
        <taxon>Mucoromycotina</taxon>
        <taxon>Endogonomycetes</taxon>
        <taxon>Endogonales</taxon>
        <taxon>Endogonaceae</taxon>
        <taxon>Jimgerdemannia</taxon>
    </lineage>
</organism>
<dbReference type="InterPro" id="IPR001853">
    <property type="entry name" value="DSBA-like_thioredoxin_dom"/>
</dbReference>
<dbReference type="AlphaFoldDB" id="A0A433CYQ7"/>
<comment type="caution">
    <text evidence="2">The sequence shown here is derived from an EMBL/GenBank/DDBJ whole genome shotgun (WGS) entry which is preliminary data.</text>
</comment>
<keyword evidence="3" id="KW-1185">Reference proteome</keyword>
<dbReference type="EMBL" id="RBNI01010437">
    <property type="protein sequence ID" value="RUP43717.1"/>
    <property type="molecule type" value="Genomic_DNA"/>
</dbReference>
<evidence type="ECO:0000313" key="2">
    <source>
        <dbReference type="EMBL" id="RUP43717.1"/>
    </source>
</evidence>
<dbReference type="OrthoDB" id="1930760at2759"/>
<accession>A0A433CYQ7</accession>
<protein>
    <recommendedName>
        <fullName evidence="1">DSBA-like thioredoxin domain-containing protein</fullName>
    </recommendedName>
</protein>
<dbReference type="SUPFAM" id="SSF52833">
    <property type="entry name" value="Thioredoxin-like"/>
    <property type="match status" value="1"/>
</dbReference>
<evidence type="ECO:0000259" key="1">
    <source>
        <dbReference type="Pfam" id="PF01323"/>
    </source>
</evidence>
<reference evidence="2 3" key="1">
    <citation type="journal article" date="2018" name="New Phytol.">
        <title>Phylogenomics of Endogonaceae and evolution of mycorrhizas within Mucoromycota.</title>
        <authorList>
            <person name="Chang Y."/>
            <person name="Desiro A."/>
            <person name="Na H."/>
            <person name="Sandor L."/>
            <person name="Lipzen A."/>
            <person name="Clum A."/>
            <person name="Barry K."/>
            <person name="Grigoriev I.V."/>
            <person name="Martin F.M."/>
            <person name="Stajich J.E."/>
            <person name="Smith M.E."/>
            <person name="Bonito G."/>
            <person name="Spatafora J.W."/>
        </authorList>
    </citation>
    <scope>NUCLEOTIDE SEQUENCE [LARGE SCALE GENOMIC DNA]</scope>
    <source>
        <strain evidence="2 3">GMNB39</strain>
    </source>
</reference>
<dbReference type="Proteomes" id="UP000268093">
    <property type="component" value="Unassembled WGS sequence"/>
</dbReference>
<proteinExistence type="predicted"/>